<feature type="transmembrane region" description="Helical" evidence="10">
    <location>
        <begin position="416"/>
        <end position="437"/>
    </location>
</feature>
<organism evidence="11 12">
    <name type="scientific">Formosa sediminum</name>
    <dbReference type="NCBI Taxonomy" id="2594004"/>
    <lineage>
        <taxon>Bacteria</taxon>
        <taxon>Pseudomonadati</taxon>
        <taxon>Bacteroidota</taxon>
        <taxon>Flavobacteriia</taxon>
        <taxon>Flavobacteriales</taxon>
        <taxon>Flavobacteriaceae</taxon>
        <taxon>Formosa</taxon>
    </lineage>
</organism>
<keyword evidence="12" id="KW-1185">Reference proteome</keyword>
<feature type="transmembrane region" description="Helical" evidence="10">
    <location>
        <begin position="362"/>
        <end position="384"/>
    </location>
</feature>
<evidence type="ECO:0000256" key="2">
    <source>
        <dbReference type="ARBA" id="ARBA00022475"/>
    </source>
</evidence>
<evidence type="ECO:0000256" key="5">
    <source>
        <dbReference type="ARBA" id="ARBA00022984"/>
    </source>
</evidence>
<feature type="transmembrane region" description="Helical" evidence="10">
    <location>
        <begin position="98"/>
        <end position="121"/>
    </location>
</feature>
<keyword evidence="5" id="KW-0573">Peptidoglycan synthesis</keyword>
<dbReference type="PANTHER" id="PTHR47019">
    <property type="entry name" value="LIPID II FLIPPASE MURJ"/>
    <property type="match status" value="1"/>
</dbReference>
<dbReference type="OrthoDB" id="9786339at2"/>
<dbReference type="Proteomes" id="UP000319209">
    <property type="component" value="Chromosome"/>
</dbReference>
<comment type="subcellular location">
    <subcellularLocation>
        <location evidence="1">Cell membrane</location>
        <topology evidence="1">Multi-pass membrane protein</topology>
    </subcellularLocation>
</comment>
<feature type="transmembrane region" description="Helical" evidence="10">
    <location>
        <begin position="283"/>
        <end position="301"/>
    </location>
</feature>
<sequence>MLPLSRKQIIKKIETAFHNSLVRNMAIVAIVTFFIKGIAFYKETIIAGQFGLSEVLDTFLIAILIPTFIQSVFLNSLKNLFIPNYIAEVKNEGNISSFQSIIFLMTIIISIISIIVAYLFIDLFLESIYPNHTQAYYSLVKNQLYIILPALLIWGLTTVISGLLEIEDKFLISTIHQLFPLITMIIFLYVLNDKLGNMLLAYGTLVGSIIGFIFLLFYALKYNILSLSKPVFNDNVKIMINQLPPKISSSFLSAMNNFIDQFFAGSLVVGSIAALNYGNRVPAFGVTIVIMALGSVLLPHFSRLVNEDLKSAYLYLFRILKLVLTIGIIGVIIAVLFSDWIVEVWLESDNFTHQDTLKVSAIQQILFINVPFYLCTLIIVKFLTSINKNRFMAWISFINLLINITLNFILIKYYGVYGLAFSTSFVLIISSCFYMGYTYKQFKKLTL</sequence>
<dbReference type="PRINTS" id="PR01806">
    <property type="entry name" value="VIRFACTRMVIN"/>
</dbReference>
<evidence type="ECO:0000256" key="4">
    <source>
        <dbReference type="ARBA" id="ARBA00022960"/>
    </source>
</evidence>
<dbReference type="InterPro" id="IPR051050">
    <property type="entry name" value="Lipid_II_flippase_MurJ/MviN"/>
</dbReference>
<keyword evidence="2" id="KW-1003">Cell membrane</keyword>
<dbReference type="GO" id="GO:0009252">
    <property type="term" value="P:peptidoglycan biosynthetic process"/>
    <property type="evidence" value="ECO:0007669"/>
    <property type="project" value="UniProtKB-KW"/>
</dbReference>
<dbReference type="GO" id="GO:0005886">
    <property type="term" value="C:plasma membrane"/>
    <property type="evidence" value="ECO:0007669"/>
    <property type="project" value="UniProtKB-SubCell"/>
</dbReference>
<reference evidence="11 12" key="1">
    <citation type="submission" date="2019-07" db="EMBL/GenBank/DDBJ databases">
        <title>Genome sequencing for Formosa sp. PS13.</title>
        <authorList>
            <person name="Park S.-J."/>
        </authorList>
    </citation>
    <scope>NUCLEOTIDE SEQUENCE [LARGE SCALE GENOMIC DNA]</scope>
    <source>
        <strain evidence="11 12">PS13</strain>
    </source>
</reference>
<evidence type="ECO:0000256" key="1">
    <source>
        <dbReference type="ARBA" id="ARBA00004651"/>
    </source>
</evidence>
<keyword evidence="3 10" id="KW-0812">Transmembrane</keyword>
<feature type="transmembrane region" description="Helical" evidence="10">
    <location>
        <begin position="171"/>
        <end position="192"/>
    </location>
</feature>
<dbReference type="PANTHER" id="PTHR47019:SF1">
    <property type="entry name" value="LIPID II FLIPPASE MURJ"/>
    <property type="match status" value="1"/>
</dbReference>
<dbReference type="EMBL" id="CP041637">
    <property type="protein sequence ID" value="QDO94315.1"/>
    <property type="molecule type" value="Genomic_DNA"/>
</dbReference>
<protein>
    <submittedName>
        <fullName evidence="11">Virulence factor MviN</fullName>
    </submittedName>
</protein>
<proteinExistence type="inferred from homology"/>
<dbReference type="GO" id="GO:0034204">
    <property type="term" value="P:lipid translocation"/>
    <property type="evidence" value="ECO:0007669"/>
    <property type="project" value="TreeGrafter"/>
</dbReference>
<feature type="transmembrane region" description="Helical" evidence="10">
    <location>
        <begin position="144"/>
        <end position="164"/>
    </location>
</feature>
<feature type="transmembrane region" description="Helical" evidence="10">
    <location>
        <begin position="198"/>
        <end position="220"/>
    </location>
</feature>
<accession>A0A516GS19</accession>
<feature type="transmembrane region" description="Helical" evidence="10">
    <location>
        <begin position="258"/>
        <end position="277"/>
    </location>
</feature>
<evidence type="ECO:0000256" key="10">
    <source>
        <dbReference type="SAM" id="Phobius"/>
    </source>
</evidence>
<dbReference type="GO" id="GO:0008360">
    <property type="term" value="P:regulation of cell shape"/>
    <property type="evidence" value="ECO:0007669"/>
    <property type="project" value="UniProtKB-KW"/>
</dbReference>
<feature type="transmembrane region" description="Helical" evidence="10">
    <location>
        <begin position="322"/>
        <end position="342"/>
    </location>
</feature>
<feature type="transmembrane region" description="Helical" evidence="10">
    <location>
        <begin position="59"/>
        <end position="77"/>
    </location>
</feature>
<evidence type="ECO:0000256" key="8">
    <source>
        <dbReference type="ARBA" id="ARBA00060041"/>
    </source>
</evidence>
<name>A0A516GS19_9FLAO</name>
<evidence type="ECO:0000256" key="9">
    <source>
        <dbReference type="ARBA" id="ARBA00061532"/>
    </source>
</evidence>
<feature type="transmembrane region" description="Helical" evidence="10">
    <location>
        <begin position="21"/>
        <end position="39"/>
    </location>
</feature>
<comment type="similarity">
    <text evidence="9">Belongs to the MurJ/MviN family.</text>
</comment>
<keyword evidence="7 10" id="KW-0472">Membrane</keyword>
<dbReference type="GO" id="GO:0015648">
    <property type="term" value="F:lipid-linked peptidoglycan transporter activity"/>
    <property type="evidence" value="ECO:0007669"/>
    <property type="project" value="TreeGrafter"/>
</dbReference>
<evidence type="ECO:0000313" key="12">
    <source>
        <dbReference type="Proteomes" id="UP000319209"/>
    </source>
</evidence>
<dbReference type="InterPro" id="IPR004268">
    <property type="entry name" value="MurJ"/>
</dbReference>
<evidence type="ECO:0000313" key="11">
    <source>
        <dbReference type="EMBL" id="QDO94315.1"/>
    </source>
</evidence>
<dbReference type="AlphaFoldDB" id="A0A516GS19"/>
<feature type="transmembrane region" description="Helical" evidence="10">
    <location>
        <begin position="391"/>
        <end position="410"/>
    </location>
</feature>
<keyword evidence="4" id="KW-0133">Cell shape</keyword>
<evidence type="ECO:0000256" key="6">
    <source>
        <dbReference type="ARBA" id="ARBA00022989"/>
    </source>
</evidence>
<dbReference type="KEGG" id="fop:FNB79_10180"/>
<comment type="function">
    <text evidence="8">Involved in peptidoglycan biosynthesis. Transports lipid-linked peptidoglycan precursors from the inner to the outer leaflet of the cytoplasmic membrane.</text>
</comment>
<evidence type="ECO:0000256" key="7">
    <source>
        <dbReference type="ARBA" id="ARBA00023136"/>
    </source>
</evidence>
<dbReference type="Pfam" id="PF03023">
    <property type="entry name" value="MurJ"/>
    <property type="match status" value="1"/>
</dbReference>
<evidence type="ECO:0000256" key="3">
    <source>
        <dbReference type="ARBA" id="ARBA00022692"/>
    </source>
</evidence>
<gene>
    <name evidence="11" type="ORF">FNB79_10180</name>
</gene>
<keyword evidence="6 10" id="KW-1133">Transmembrane helix</keyword>